<proteinExistence type="predicted"/>
<gene>
    <name evidence="1" type="ORF">EVOR1521_LOCUS1161</name>
</gene>
<comment type="caution">
    <text evidence="1">The sequence shown here is derived from an EMBL/GenBank/DDBJ whole genome shotgun (WGS) entry which is preliminary data.</text>
</comment>
<dbReference type="AlphaFoldDB" id="A0AA36MJJ2"/>
<protein>
    <submittedName>
        <fullName evidence="1">Uncharacterized protein</fullName>
    </submittedName>
</protein>
<evidence type="ECO:0000313" key="2">
    <source>
        <dbReference type="Proteomes" id="UP001178507"/>
    </source>
</evidence>
<reference evidence="1" key="1">
    <citation type="submission" date="2023-08" db="EMBL/GenBank/DDBJ databases">
        <authorList>
            <person name="Chen Y."/>
            <person name="Shah S."/>
            <person name="Dougan E. K."/>
            <person name="Thang M."/>
            <person name="Chan C."/>
        </authorList>
    </citation>
    <scope>NUCLEOTIDE SEQUENCE</scope>
</reference>
<organism evidence="1 2">
    <name type="scientific">Effrenium voratum</name>
    <dbReference type="NCBI Taxonomy" id="2562239"/>
    <lineage>
        <taxon>Eukaryota</taxon>
        <taxon>Sar</taxon>
        <taxon>Alveolata</taxon>
        <taxon>Dinophyceae</taxon>
        <taxon>Suessiales</taxon>
        <taxon>Symbiodiniaceae</taxon>
        <taxon>Effrenium</taxon>
    </lineage>
</organism>
<dbReference type="Proteomes" id="UP001178507">
    <property type="component" value="Unassembled WGS sequence"/>
</dbReference>
<accession>A0AA36MJJ2</accession>
<dbReference type="EMBL" id="CAUJNA010000031">
    <property type="protein sequence ID" value="CAJ1370635.1"/>
    <property type="molecule type" value="Genomic_DNA"/>
</dbReference>
<sequence>MRRKFGDRAKTVSVHWTGSQALRHVHILRRARQIRSILKLGSRQSVGIKLSAAKMRACRAGMEQLLGLRLEAIEDMLLGLSSQGLGNFRSKRREKVLAEEPLVTHRVEEEDMIWERLAPRFRLHEAFAKTK</sequence>
<evidence type="ECO:0000313" key="1">
    <source>
        <dbReference type="EMBL" id="CAJ1370635.1"/>
    </source>
</evidence>
<name>A0AA36MJJ2_9DINO</name>
<keyword evidence="2" id="KW-1185">Reference proteome</keyword>